<dbReference type="AlphaFoldDB" id="A0A2P5XUM0"/>
<dbReference type="OrthoDB" id="10434421at2759"/>
<name>A0A2P5XUM0_GOSBA</name>
<reference evidence="1 2" key="1">
    <citation type="submission" date="2015-01" db="EMBL/GenBank/DDBJ databases">
        <title>Genome of allotetraploid Gossypium barbadense reveals genomic plasticity and fiber elongation in cotton evolution.</title>
        <authorList>
            <person name="Chen X."/>
            <person name="Liu X."/>
            <person name="Zhao B."/>
            <person name="Zheng H."/>
            <person name="Hu Y."/>
            <person name="Lu G."/>
            <person name="Yang C."/>
            <person name="Chen J."/>
            <person name="Shan C."/>
            <person name="Zhang L."/>
            <person name="Zhou Y."/>
            <person name="Wang L."/>
            <person name="Guo W."/>
            <person name="Bai Y."/>
            <person name="Ruan J."/>
            <person name="Shangguan X."/>
            <person name="Mao Y."/>
            <person name="Jiang J."/>
            <person name="Zhu Y."/>
            <person name="Lei J."/>
            <person name="Kang H."/>
            <person name="Chen S."/>
            <person name="He X."/>
            <person name="Wang R."/>
            <person name="Wang Y."/>
            <person name="Chen J."/>
            <person name="Wang L."/>
            <person name="Yu S."/>
            <person name="Wang B."/>
            <person name="Wei J."/>
            <person name="Song S."/>
            <person name="Lu X."/>
            <person name="Gao Z."/>
            <person name="Gu W."/>
            <person name="Deng X."/>
            <person name="Ma D."/>
            <person name="Wang S."/>
            <person name="Liang W."/>
            <person name="Fang L."/>
            <person name="Cai C."/>
            <person name="Zhu X."/>
            <person name="Zhou B."/>
            <person name="Zhang Y."/>
            <person name="Chen Z."/>
            <person name="Xu S."/>
            <person name="Zhu R."/>
            <person name="Wang S."/>
            <person name="Zhang T."/>
            <person name="Zhao G."/>
        </authorList>
    </citation>
    <scope>NUCLEOTIDE SEQUENCE [LARGE SCALE GENOMIC DNA]</scope>
    <source>
        <strain evidence="2">cv. Xinhai21</strain>
        <tissue evidence="1">Leaf</tissue>
    </source>
</reference>
<gene>
    <name evidence="1" type="ORF">GOBAR_AA13604</name>
</gene>
<dbReference type="Proteomes" id="UP000239757">
    <property type="component" value="Unassembled WGS sequence"/>
</dbReference>
<organism evidence="1 2">
    <name type="scientific">Gossypium barbadense</name>
    <name type="common">Sea Island cotton</name>
    <name type="synonym">Hibiscus barbadensis</name>
    <dbReference type="NCBI Taxonomy" id="3634"/>
    <lineage>
        <taxon>Eukaryota</taxon>
        <taxon>Viridiplantae</taxon>
        <taxon>Streptophyta</taxon>
        <taxon>Embryophyta</taxon>
        <taxon>Tracheophyta</taxon>
        <taxon>Spermatophyta</taxon>
        <taxon>Magnoliopsida</taxon>
        <taxon>eudicotyledons</taxon>
        <taxon>Gunneridae</taxon>
        <taxon>Pentapetalae</taxon>
        <taxon>rosids</taxon>
        <taxon>malvids</taxon>
        <taxon>Malvales</taxon>
        <taxon>Malvaceae</taxon>
        <taxon>Malvoideae</taxon>
        <taxon>Gossypium</taxon>
    </lineage>
</organism>
<evidence type="ECO:0000313" key="2">
    <source>
        <dbReference type="Proteomes" id="UP000239757"/>
    </source>
</evidence>
<proteinExistence type="predicted"/>
<protein>
    <submittedName>
        <fullName evidence="1">Uncharacterized protein</fullName>
    </submittedName>
</protein>
<sequence length="248" mass="27971">MVGKVIKLDMNTDSRARGRFARMAVYVDLEKPLVSQILINEILVSMVKRKMTSKSRNTIVDGSEKNDENYGPWMIIERKSRQKFRENMLNSLGLQSETNAEMGLYIECEVSTFQAKSKIDGRDRNEVVVEVESFDSGKHSVVVFNESKNSNNKNSALSLNNTLGLSPVVFSSSGKGFRNKGRGITKKQNKILHGNNTRFKTSGSQRVSLKELMEQLAESILAFSKDKFDSEMFTKSDELNERVNLPGQ</sequence>
<accession>A0A2P5XUM0</accession>
<evidence type="ECO:0000313" key="1">
    <source>
        <dbReference type="EMBL" id="PPS07032.1"/>
    </source>
</evidence>
<dbReference type="EMBL" id="KZ664194">
    <property type="protein sequence ID" value="PPS07032.1"/>
    <property type="molecule type" value="Genomic_DNA"/>
</dbReference>